<keyword evidence="4" id="KW-0804">Transcription</keyword>
<dbReference type="CDD" id="cd14687">
    <property type="entry name" value="bZIP_ATF2"/>
    <property type="match status" value="1"/>
</dbReference>
<dbReference type="PROSITE" id="PS00036">
    <property type="entry name" value="BZIP_BASIC"/>
    <property type="match status" value="1"/>
</dbReference>
<evidence type="ECO:0000256" key="1">
    <source>
        <dbReference type="ARBA" id="ARBA00004123"/>
    </source>
</evidence>
<evidence type="ECO:0000313" key="9">
    <source>
        <dbReference type="EMBL" id="EEB06678.1"/>
    </source>
</evidence>
<dbReference type="EMBL" id="KE651168">
    <property type="protein sequence ID" value="EEB06678.1"/>
    <property type="molecule type" value="Genomic_DNA"/>
</dbReference>
<dbReference type="SUPFAM" id="SSF57959">
    <property type="entry name" value="Leucine zipper domain"/>
    <property type="match status" value="1"/>
</dbReference>
<evidence type="ECO:0000256" key="2">
    <source>
        <dbReference type="ARBA" id="ARBA00023015"/>
    </source>
</evidence>
<keyword evidence="2" id="KW-0805">Transcription regulation</keyword>
<evidence type="ECO:0000256" key="6">
    <source>
        <dbReference type="SAM" id="Coils"/>
    </source>
</evidence>
<protein>
    <submittedName>
        <fullName evidence="9">Transcription factor Atf21</fullName>
    </submittedName>
</protein>
<dbReference type="SMART" id="SM00338">
    <property type="entry name" value="BRLZ"/>
    <property type="match status" value="1"/>
</dbReference>
<dbReference type="Pfam" id="PF00170">
    <property type="entry name" value="bZIP_1"/>
    <property type="match status" value="1"/>
</dbReference>
<evidence type="ECO:0000256" key="3">
    <source>
        <dbReference type="ARBA" id="ARBA00023125"/>
    </source>
</evidence>
<keyword evidence="5" id="KW-0539">Nucleus</keyword>
<dbReference type="GO" id="GO:0006357">
    <property type="term" value="P:regulation of transcription by RNA polymerase II"/>
    <property type="evidence" value="ECO:0000318"/>
    <property type="project" value="GO_Central"/>
</dbReference>
<gene>
    <name evidence="10" type="primary">atf21</name>
    <name evidence="9" type="ORF">SJAG_01725</name>
</gene>
<evidence type="ECO:0000259" key="8">
    <source>
        <dbReference type="PROSITE" id="PS50217"/>
    </source>
</evidence>
<dbReference type="eggNOG" id="KOG1414">
    <property type="taxonomic scope" value="Eukaryota"/>
</dbReference>
<evidence type="ECO:0000313" key="10">
    <source>
        <dbReference type="JaponicusDB" id="SJAG_01725"/>
    </source>
</evidence>
<dbReference type="InterPro" id="IPR046347">
    <property type="entry name" value="bZIP_sf"/>
</dbReference>
<keyword evidence="3" id="KW-0238">DNA-binding</keyword>
<dbReference type="RefSeq" id="XP_002172971.1">
    <property type="nucleotide sequence ID" value="XM_002172935.2"/>
</dbReference>
<accession>B6JYR0</accession>
<dbReference type="Proteomes" id="UP000001744">
    <property type="component" value="Unassembled WGS sequence"/>
</dbReference>
<dbReference type="HOGENOM" id="CLU_806887_0_0_1"/>
<dbReference type="GeneID" id="7049890"/>
<keyword evidence="11" id="KW-1185">Reference proteome</keyword>
<dbReference type="GO" id="GO:0000978">
    <property type="term" value="F:RNA polymerase II cis-regulatory region sequence-specific DNA binding"/>
    <property type="evidence" value="ECO:0000318"/>
    <property type="project" value="GO_Central"/>
</dbReference>
<dbReference type="OrthoDB" id="295274at2759"/>
<name>B6JYR0_SCHJY</name>
<feature type="region of interest" description="Disordered" evidence="7">
    <location>
        <begin position="166"/>
        <end position="230"/>
    </location>
</feature>
<dbReference type="AlphaFoldDB" id="B6JYR0"/>
<evidence type="ECO:0000256" key="4">
    <source>
        <dbReference type="ARBA" id="ARBA00023163"/>
    </source>
</evidence>
<evidence type="ECO:0000256" key="5">
    <source>
        <dbReference type="ARBA" id="ARBA00023242"/>
    </source>
</evidence>
<evidence type="ECO:0000256" key="7">
    <source>
        <dbReference type="SAM" id="MobiDB-lite"/>
    </source>
</evidence>
<dbReference type="STRING" id="402676.B6JYR0"/>
<dbReference type="InterPro" id="IPR051027">
    <property type="entry name" value="bZIP_transcription_factors"/>
</dbReference>
<keyword evidence="6" id="KW-0175">Coiled coil</keyword>
<feature type="region of interest" description="Disordered" evidence="7">
    <location>
        <begin position="249"/>
        <end position="331"/>
    </location>
</feature>
<dbReference type="Gene3D" id="1.20.5.170">
    <property type="match status" value="1"/>
</dbReference>
<feature type="compositionally biased region" description="Polar residues" evidence="7">
    <location>
        <begin position="264"/>
        <end position="278"/>
    </location>
</feature>
<dbReference type="GO" id="GO:0005634">
    <property type="term" value="C:nucleus"/>
    <property type="evidence" value="ECO:0007669"/>
    <property type="project" value="UniProtKB-SubCell"/>
</dbReference>
<dbReference type="InterPro" id="IPR004827">
    <property type="entry name" value="bZIP"/>
</dbReference>
<organism evidence="9 11">
    <name type="scientific">Schizosaccharomyces japonicus (strain yFS275 / FY16936)</name>
    <name type="common">Fission yeast</name>
    <dbReference type="NCBI Taxonomy" id="402676"/>
    <lineage>
        <taxon>Eukaryota</taxon>
        <taxon>Fungi</taxon>
        <taxon>Dikarya</taxon>
        <taxon>Ascomycota</taxon>
        <taxon>Taphrinomycotina</taxon>
        <taxon>Schizosaccharomycetes</taxon>
        <taxon>Schizosaccharomycetales</taxon>
        <taxon>Schizosaccharomycetaceae</taxon>
        <taxon>Schizosaccharomyces</taxon>
    </lineage>
</organism>
<dbReference type="PRINTS" id="PR00043">
    <property type="entry name" value="LEUZIPPRJUN"/>
</dbReference>
<reference evidence="9 11" key="1">
    <citation type="journal article" date="2011" name="Science">
        <title>Comparative functional genomics of the fission yeasts.</title>
        <authorList>
            <person name="Rhind N."/>
            <person name="Chen Z."/>
            <person name="Yassour M."/>
            <person name="Thompson D.A."/>
            <person name="Haas B.J."/>
            <person name="Habib N."/>
            <person name="Wapinski I."/>
            <person name="Roy S."/>
            <person name="Lin M.F."/>
            <person name="Heiman D.I."/>
            <person name="Young S.K."/>
            <person name="Furuya K."/>
            <person name="Guo Y."/>
            <person name="Pidoux A."/>
            <person name="Chen H.M."/>
            <person name="Robbertse B."/>
            <person name="Goldberg J.M."/>
            <person name="Aoki K."/>
            <person name="Bayne E.H."/>
            <person name="Berlin A.M."/>
            <person name="Desjardins C.A."/>
            <person name="Dobbs E."/>
            <person name="Dukaj L."/>
            <person name="Fan L."/>
            <person name="FitzGerald M.G."/>
            <person name="French C."/>
            <person name="Gujja S."/>
            <person name="Hansen K."/>
            <person name="Keifenheim D."/>
            <person name="Levin J.Z."/>
            <person name="Mosher R.A."/>
            <person name="Mueller C.A."/>
            <person name="Pfiffner J."/>
            <person name="Priest M."/>
            <person name="Russ C."/>
            <person name="Smialowska A."/>
            <person name="Swoboda P."/>
            <person name="Sykes S.M."/>
            <person name="Vaughn M."/>
            <person name="Vengrova S."/>
            <person name="Yoder R."/>
            <person name="Zeng Q."/>
            <person name="Allshire R."/>
            <person name="Baulcombe D."/>
            <person name="Birren B.W."/>
            <person name="Brown W."/>
            <person name="Ekwall K."/>
            <person name="Kellis M."/>
            <person name="Leatherwood J."/>
            <person name="Levin H."/>
            <person name="Margalit H."/>
            <person name="Martienssen R."/>
            <person name="Nieduszynski C.A."/>
            <person name="Spatafora J.W."/>
            <person name="Friedman N."/>
            <person name="Dalgaard J.Z."/>
            <person name="Baumann P."/>
            <person name="Niki H."/>
            <person name="Regev A."/>
            <person name="Nusbaum C."/>
        </authorList>
    </citation>
    <scope>NUCLEOTIDE SEQUENCE [LARGE SCALE GENOMIC DNA]</scope>
    <source>
        <strain evidence="11">yFS275 / FY16936</strain>
    </source>
</reference>
<dbReference type="InterPro" id="IPR002112">
    <property type="entry name" value="Leuzip_Jun"/>
</dbReference>
<feature type="compositionally biased region" description="Basic and acidic residues" evidence="7">
    <location>
        <begin position="209"/>
        <end position="219"/>
    </location>
</feature>
<proteinExistence type="predicted"/>
<feature type="coiled-coil region" evidence="6">
    <location>
        <begin position="341"/>
        <end position="368"/>
    </location>
</feature>
<feature type="compositionally biased region" description="Basic and acidic residues" evidence="7">
    <location>
        <begin position="309"/>
        <end position="320"/>
    </location>
</feature>
<dbReference type="JaponicusDB" id="SJAG_01725">
    <property type="gene designation" value="atf21"/>
</dbReference>
<feature type="region of interest" description="Disordered" evidence="7">
    <location>
        <begin position="11"/>
        <end position="45"/>
    </location>
</feature>
<feature type="compositionally biased region" description="Polar residues" evidence="7">
    <location>
        <begin position="194"/>
        <end position="208"/>
    </location>
</feature>
<dbReference type="VEuPathDB" id="FungiDB:SJAG_01725"/>
<sequence length="398" mass="42271">MEFSQVYMGFDGLGSRDVGSRNPSSAVKMEDSQQQSQLPGVRNYHMSYNSSSAGNAVIGGNDGAFNAGGVSDASSIQPTAMVNDAGANTATVGPSDFSSNVGNNPAFFGDGGLPLRMSSMKKSAGNNNGSLLDGTISMSDISLVSPGNNASAYKMPVGIDSAAPKRMQNESHVGGGAGSPSLELGRSGALPVSGLSSPYVNSLQQPSDGRNDDSNRDGHSSSFVPPSAAYCHRGSEDFLAGSGARNDQAAADAFDPTRRHTITADMNSLRSQMPTTQMGEKRRSSYSPSETSPGPRKRSSTSTLDESPEEKRRRALERNRIAASKCRQKKKQWTQELEATARSASEQSRSLKLLVSQLKDEVLNLKNQLLAHQNCSCEGIRRYLSSEAQGIMSQVKQR</sequence>
<dbReference type="PROSITE" id="PS50217">
    <property type="entry name" value="BZIP"/>
    <property type="match status" value="1"/>
</dbReference>
<evidence type="ECO:0000313" key="11">
    <source>
        <dbReference type="Proteomes" id="UP000001744"/>
    </source>
</evidence>
<feature type="domain" description="BZIP" evidence="8">
    <location>
        <begin position="309"/>
        <end position="372"/>
    </location>
</feature>
<dbReference type="PANTHER" id="PTHR19304">
    <property type="entry name" value="CYCLIC-AMP RESPONSE ELEMENT BINDING PROTEIN"/>
    <property type="match status" value="1"/>
</dbReference>
<dbReference type="GO" id="GO:0000981">
    <property type="term" value="F:DNA-binding transcription factor activity, RNA polymerase II-specific"/>
    <property type="evidence" value="ECO:0000318"/>
    <property type="project" value="GO_Central"/>
</dbReference>
<comment type="subcellular location">
    <subcellularLocation>
        <location evidence="1">Nucleus</location>
    </subcellularLocation>
</comment>